<dbReference type="AlphaFoldDB" id="A0A382YEF9"/>
<organism evidence="1">
    <name type="scientific">marine metagenome</name>
    <dbReference type="NCBI Taxonomy" id="408172"/>
    <lineage>
        <taxon>unclassified sequences</taxon>
        <taxon>metagenomes</taxon>
        <taxon>ecological metagenomes</taxon>
    </lineage>
</organism>
<accession>A0A382YEF9</accession>
<reference evidence="1" key="1">
    <citation type="submission" date="2018-05" db="EMBL/GenBank/DDBJ databases">
        <authorList>
            <person name="Lanie J.A."/>
            <person name="Ng W.-L."/>
            <person name="Kazmierczak K.M."/>
            <person name="Andrzejewski T.M."/>
            <person name="Davidsen T.M."/>
            <person name="Wayne K.J."/>
            <person name="Tettelin H."/>
            <person name="Glass J.I."/>
            <person name="Rusch D."/>
            <person name="Podicherti R."/>
            <person name="Tsui H.-C.T."/>
            <person name="Winkler M.E."/>
        </authorList>
    </citation>
    <scope>NUCLEOTIDE SEQUENCE</scope>
</reference>
<evidence type="ECO:0000313" key="1">
    <source>
        <dbReference type="EMBL" id="SVD81281.1"/>
    </source>
</evidence>
<sequence>MKVTVIGVSGPDMPDSTTTDIDNFWRASDSVDRIRFFKSAYL</sequence>
<proteinExistence type="predicted"/>
<dbReference type="EMBL" id="UINC01174919">
    <property type="protein sequence ID" value="SVD81281.1"/>
    <property type="molecule type" value="Genomic_DNA"/>
</dbReference>
<protein>
    <submittedName>
        <fullName evidence="1">Uncharacterized protein</fullName>
    </submittedName>
</protein>
<name>A0A382YEF9_9ZZZZ</name>
<gene>
    <name evidence="1" type="ORF">METZ01_LOCUS434135</name>
</gene>